<sequence>MIIGRGLVATAFVDDWLQDETTMIVAAGVSNSAETERAAFAREERMLDEVLASRQLRRIVYFGSCAVGNPSERQTPYLQHKAAMEARILADVRGQVFRLPQVVGAGGNPHTLTNFLCSRILSGEPFDVWARAERNLIDIQDVATLGTHVLRHRDQYPPMMSLADVCSTNMLAIVRCMEDVLGRQGNYRVLDQGVVFPIETADCERAAQACGVPLGPGYMRALIGKYYADAVNG</sequence>
<evidence type="ECO:0000313" key="3">
    <source>
        <dbReference type="Proteomes" id="UP000271705"/>
    </source>
</evidence>
<dbReference type="EMBL" id="RXLZ01000070">
    <property type="protein sequence ID" value="RTQ86201.1"/>
    <property type="molecule type" value="Genomic_DNA"/>
</dbReference>
<protein>
    <submittedName>
        <fullName evidence="2">NAD-dependent epimerase/dehydratase family protein</fullName>
    </submittedName>
</protein>
<name>A0A431UBT3_STEMA</name>
<dbReference type="RefSeq" id="WP_126930204.1">
    <property type="nucleotide sequence ID" value="NZ_RXLZ01000070.1"/>
</dbReference>
<organism evidence="2 3">
    <name type="scientific">Stenotrophomonas maltophilia</name>
    <name type="common">Pseudomonas maltophilia</name>
    <name type="synonym">Xanthomonas maltophilia</name>
    <dbReference type="NCBI Taxonomy" id="40324"/>
    <lineage>
        <taxon>Bacteria</taxon>
        <taxon>Pseudomonadati</taxon>
        <taxon>Pseudomonadota</taxon>
        <taxon>Gammaproteobacteria</taxon>
        <taxon>Lysobacterales</taxon>
        <taxon>Lysobacteraceae</taxon>
        <taxon>Stenotrophomonas</taxon>
        <taxon>Stenotrophomonas maltophilia group</taxon>
    </lineage>
</organism>
<dbReference type="SUPFAM" id="SSF51735">
    <property type="entry name" value="NAD(P)-binding Rossmann-fold domains"/>
    <property type="match status" value="1"/>
</dbReference>
<dbReference type="InterPro" id="IPR001509">
    <property type="entry name" value="Epimerase_deHydtase"/>
</dbReference>
<dbReference type="Proteomes" id="UP000271705">
    <property type="component" value="Unassembled WGS sequence"/>
</dbReference>
<dbReference type="AlphaFoldDB" id="A0A431UBT3"/>
<comment type="caution">
    <text evidence="2">The sequence shown here is derived from an EMBL/GenBank/DDBJ whole genome shotgun (WGS) entry which is preliminary data.</text>
</comment>
<dbReference type="Pfam" id="PF01370">
    <property type="entry name" value="Epimerase"/>
    <property type="match status" value="1"/>
</dbReference>
<proteinExistence type="predicted"/>
<reference evidence="2 3" key="1">
    <citation type="submission" date="2018-12" db="EMBL/GenBank/DDBJ databases">
        <authorList>
            <person name="Kartti S."/>
            <person name="Manni A."/>
            <person name="Chemao El Fihri M.W."/>
            <person name="Laamarti M."/>
            <person name="Temsamani L."/>
            <person name="El Jamali J.E."/>
            <person name="Ouadghiri M."/>
            <person name="Ibrahimi A."/>
            <person name="Filati-Maltouf A."/>
        </authorList>
    </citation>
    <scope>NUCLEOTIDE SEQUENCE [LARGE SCALE GENOMIC DNA]</scope>
    <source>
        <strain evidence="2 3">MDMC339</strain>
    </source>
</reference>
<evidence type="ECO:0000259" key="1">
    <source>
        <dbReference type="Pfam" id="PF01370"/>
    </source>
</evidence>
<feature type="domain" description="NAD-dependent epimerase/dehydratase" evidence="1">
    <location>
        <begin position="29"/>
        <end position="155"/>
    </location>
</feature>
<dbReference type="InterPro" id="IPR036291">
    <property type="entry name" value="NAD(P)-bd_dom_sf"/>
</dbReference>
<dbReference type="Gene3D" id="3.40.50.720">
    <property type="entry name" value="NAD(P)-binding Rossmann-like Domain"/>
    <property type="match status" value="1"/>
</dbReference>
<gene>
    <name evidence="2" type="ORF">EKL94_18820</name>
</gene>
<accession>A0A431UBT3</accession>
<evidence type="ECO:0000313" key="2">
    <source>
        <dbReference type="EMBL" id="RTQ86201.1"/>
    </source>
</evidence>